<evidence type="ECO:0008006" key="3">
    <source>
        <dbReference type="Google" id="ProtNLM"/>
    </source>
</evidence>
<comment type="caution">
    <text evidence="1">The sequence shown here is derived from an EMBL/GenBank/DDBJ whole genome shotgun (WGS) entry which is preliminary data.</text>
</comment>
<protein>
    <recommendedName>
        <fullName evidence="3">Ferritin-like metal-binding protein YciE</fullName>
    </recommendedName>
</protein>
<proteinExistence type="predicted"/>
<dbReference type="EMBL" id="PJNE01000001">
    <property type="protein sequence ID" value="PKW26221.1"/>
    <property type="molecule type" value="Genomic_DNA"/>
</dbReference>
<sequence length="151" mass="16739">MHLTTYLGLADTGEQTLADSFRQVSSGHGDEPDVRELTERFADQCDEHRRLLAPLTERYGEHAEEEPERLHAEGLPGTRSGGVGLLRDLHDLYLLASYLDIAWTMVGQAARAVRDQELVDVVSTCEQDVQGQLAWLRTRMKAAAPQALVVG</sequence>
<reference evidence="1 2" key="1">
    <citation type="submission" date="2017-12" db="EMBL/GenBank/DDBJ databases">
        <title>Sequencing the genomes of 1000 Actinobacteria strains.</title>
        <authorList>
            <person name="Klenk H.-P."/>
        </authorList>
    </citation>
    <scope>NUCLEOTIDE SEQUENCE [LARGE SCALE GENOMIC DNA]</scope>
    <source>
        <strain evidence="1 2">DSM 12806</strain>
    </source>
</reference>
<accession>A0A2N3YHB6</accession>
<dbReference type="OrthoDB" id="669978at2"/>
<evidence type="ECO:0000313" key="2">
    <source>
        <dbReference type="Proteomes" id="UP000233781"/>
    </source>
</evidence>
<name>A0A2N3YHB6_9MICO</name>
<gene>
    <name evidence="1" type="ORF">ATL31_1027</name>
</gene>
<dbReference type="AlphaFoldDB" id="A0A2N3YHB6"/>
<keyword evidence="2" id="KW-1185">Reference proteome</keyword>
<dbReference type="RefSeq" id="WP_101394825.1">
    <property type="nucleotide sequence ID" value="NZ_PJNE01000001.1"/>
</dbReference>
<evidence type="ECO:0000313" key="1">
    <source>
        <dbReference type="EMBL" id="PKW26221.1"/>
    </source>
</evidence>
<dbReference type="Proteomes" id="UP000233781">
    <property type="component" value="Unassembled WGS sequence"/>
</dbReference>
<organism evidence="1 2">
    <name type="scientific">Phycicoccus duodecadis</name>
    <dbReference type="NCBI Taxonomy" id="173053"/>
    <lineage>
        <taxon>Bacteria</taxon>
        <taxon>Bacillati</taxon>
        <taxon>Actinomycetota</taxon>
        <taxon>Actinomycetes</taxon>
        <taxon>Micrococcales</taxon>
        <taxon>Intrasporangiaceae</taxon>
        <taxon>Phycicoccus</taxon>
    </lineage>
</organism>